<proteinExistence type="predicted"/>
<evidence type="ECO:0000313" key="1">
    <source>
        <dbReference type="EMBL" id="GEC16430.1"/>
    </source>
</evidence>
<name>A0A4Y3WEA8_NITWI</name>
<dbReference type="EMBL" id="BJNF01000063">
    <property type="protein sequence ID" value="GEC16430.1"/>
    <property type="molecule type" value="Genomic_DNA"/>
</dbReference>
<accession>A0A4Y3WEA8</accession>
<sequence>MQRNDGSGVSMLMVEIVARQSRGQLKNGSRLTFYQAVDLYDLSVGKLQRIMLDVGIIQVDLTEAGDRIIHARLAKNSHAENFGAESAIMFDDGVKGEFRSGKQANCHLRRVIVNDEPGSDFTDGSEATRV</sequence>
<dbReference type="Proteomes" id="UP000318825">
    <property type="component" value="Unassembled WGS sequence"/>
</dbReference>
<organism evidence="1 2">
    <name type="scientific">Nitrobacter winogradskyi</name>
    <name type="common">Nitrobacter agilis</name>
    <dbReference type="NCBI Taxonomy" id="913"/>
    <lineage>
        <taxon>Bacteria</taxon>
        <taxon>Pseudomonadati</taxon>
        <taxon>Pseudomonadota</taxon>
        <taxon>Alphaproteobacteria</taxon>
        <taxon>Hyphomicrobiales</taxon>
        <taxon>Nitrobacteraceae</taxon>
        <taxon>Nitrobacter</taxon>
    </lineage>
</organism>
<reference evidence="1 2" key="1">
    <citation type="submission" date="2019-06" db="EMBL/GenBank/DDBJ databases">
        <title>Whole genome shotgun sequence of Nitrobacter winogradskyi NBRC 14297.</title>
        <authorList>
            <person name="Hosoyama A."/>
            <person name="Uohara A."/>
            <person name="Ohji S."/>
            <person name="Ichikawa N."/>
        </authorList>
    </citation>
    <scope>NUCLEOTIDE SEQUENCE [LARGE SCALE GENOMIC DNA]</scope>
    <source>
        <strain evidence="1 2">NBRC 14297</strain>
    </source>
</reference>
<protein>
    <submittedName>
        <fullName evidence="1">Uncharacterized protein</fullName>
    </submittedName>
</protein>
<dbReference type="AlphaFoldDB" id="A0A4Y3WEA8"/>
<gene>
    <name evidence="1" type="ORF">NWI01_23220</name>
</gene>
<comment type="caution">
    <text evidence="1">The sequence shown here is derived from an EMBL/GenBank/DDBJ whole genome shotgun (WGS) entry which is preliminary data.</text>
</comment>
<evidence type="ECO:0000313" key="2">
    <source>
        <dbReference type="Proteomes" id="UP000318825"/>
    </source>
</evidence>